<evidence type="ECO:0000259" key="3">
    <source>
        <dbReference type="Pfam" id="PF00501"/>
    </source>
</evidence>
<accession>A0AAD6CHZ7</accession>
<dbReference type="InterPro" id="IPR020845">
    <property type="entry name" value="AMP-binding_CS"/>
</dbReference>
<evidence type="ECO:0000259" key="5">
    <source>
        <dbReference type="Pfam" id="PF13193"/>
    </source>
</evidence>
<evidence type="ECO:0000313" key="6">
    <source>
        <dbReference type="EMBL" id="KAJ5523888.1"/>
    </source>
</evidence>
<dbReference type="Gene3D" id="3.30.559.30">
    <property type="entry name" value="Nonribosomal peptide synthetase, condensation domain"/>
    <property type="match status" value="1"/>
</dbReference>
<proteinExistence type="predicted"/>
<dbReference type="Proteomes" id="UP001220324">
    <property type="component" value="Unassembled WGS sequence"/>
</dbReference>
<sequence>MGLIHLSDKVQATSIRDLPSSKLPPYHITGPSLDTTLVRAHSFTVHGIPLQSSPDSRAVLCRFARFVGDVVGSDHIAFIADAPETGHTLVQAAIPVQTATGVTPEPKLDFFTGVTHVDDIDFKLLITAYSGSRTTNGVAASAQKGPFVLSVVYTQEDRADVTLQLRGDYGGWIAAKHLVKLAVAYLTSGLSDIIATGAGLDPSRVNFESFLQVTPQIQQKKQVINGFKANGHINSRLLHSAFEDNVRRHPHNVAIEYLCRAPATSERSRQHAYDRRDLTYAEVYSRAKDLASELGLLLQVLGSQWRPALGDQYAFPLFISPSPELFLSMLAVLKSGHAFCSLPADAPPERLRTIVEDLGSPIVLGVGPVPWNGAAGSQSEREQLTEGVMWVDITNPSSWRMDCIIPDTVGTSPSGLRIPSEDDLCYLFYTSGSTGKPKGVLGSHRSALACVEATLEGPLSHLPAGPRVRWLNLSAPSFDPVIIDTFVPLSLGGVLCTAERDLLLTDVELCARELRATASYAVASLALLMRPERMPALKTLIVGGESVNGRVIEKFARVEGDPDDDRHLINAYGPTETTIFCTAEACVQGTRSSVIGDALTSAFFLLADPDALDAGELRETPPWARGRAYRRRAANATAKAFIPVNAMGLPSGTTLYRTGDKTRVVWSSDGKRKIDFLGRFGTDQVKLNGRRVELTEIENVLTSAQGVASVAVVVANPKEGVRAQLVAFLTVWADEDRQGVANKCRAEAERLLPEWMCPGSYTVLDQLPYTPSGKVDRKVLLKLAAGETLSDSVVTNGASASPEKAVEKKQDIESREMDSASIVYRGLFAAIGDKVAGAESTTPLLGLGLDSLRTMLFLQSMRDDDIEGLALHQILSSITIDDLVNLVESKNPASKLSAGQQMDVNTHESNSHVVSIDHSILSKTGVEEDGVDISVIAADDEEGIFELSVPDKLRHFSHHCLPQCTSALNLAPIDVEQVLPATNTQTRILYYSTRHEFVDPTRYSGRPQLEHFLYELPLDKLEPTRMKHAVDVVLRRHDCFRSVFCSIKHPLSPFAICILNKDSERAIIPTVEIVCKSNPSDTSLWQHTLVSAQRAAEGAMTPDRPGVTVTWVSTPNGSRHVMILSLYHPNFDGVSLGHLREEIAAEYAHLSRPAGIRNLTDKGRKLPLLPMRNTVELLYESTDWVESMFYWMKRFAGVSSFRFGSNQPASHAVMLPIGVGLVETHMRTAALRSSLSMDDLSNNALSQLGTSMAAVVQAAWASVLAQTRGANEGKLDVQFGSILHGRNTPDMWRCMAPLLTTVPMHVALQKDGQNKNPTNREICRLLAAQYAEVAPFIDVPCPTEDTFEMGADRFDTALNLQAYRSETAPSSDVAGPKAPRDLPGWSTEQNLLCPYKEVDIGFPIMMEVWPAFGPEGPDWSEKMTLKCVYNVRKPGYEFLNEKWISGIVGAFEDSLVRLLREPEAEYYVG</sequence>
<dbReference type="GO" id="GO:0003824">
    <property type="term" value="F:catalytic activity"/>
    <property type="evidence" value="ECO:0007669"/>
    <property type="project" value="InterPro"/>
</dbReference>
<evidence type="ECO:0000256" key="1">
    <source>
        <dbReference type="ARBA" id="ARBA00022450"/>
    </source>
</evidence>
<dbReference type="Gene3D" id="3.30.300.30">
    <property type="match status" value="1"/>
</dbReference>
<dbReference type="Gene3D" id="3.30.559.10">
    <property type="entry name" value="Chloramphenicol acetyltransferase-like domain"/>
    <property type="match status" value="1"/>
</dbReference>
<feature type="domain" description="AMP-dependent synthetase/ligase" evidence="3">
    <location>
        <begin position="242"/>
        <end position="626"/>
    </location>
</feature>
<dbReference type="SUPFAM" id="SSF56801">
    <property type="entry name" value="Acetyl-CoA synthetase-like"/>
    <property type="match status" value="1"/>
</dbReference>
<dbReference type="InterPro" id="IPR000873">
    <property type="entry name" value="AMP-dep_synth/lig_dom"/>
</dbReference>
<dbReference type="PROSITE" id="PS00455">
    <property type="entry name" value="AMP_BINDING"/>
    <property type="match status" value="1"/>
</dbReference>
<dbReference type="GO" id="GO:0044550">
    <property type="term" value="P:secondary metabolite biosynthetic process"/>
    <property type="evidence" value="ECO:0007669"/>
    <property type="project" value="TreeGrafter"/>
</dbReference>
<gene>
    <name evidence="6" type="ORF">N7494_010538</name>
</gene>
<dbReference type="GO" id="GO:0043041">
    <property type="term" value="P:amino acid activation for nonribosomal peptide biosynthetic process"/>
    <property type="evidence" value="ECO:0007669"/>
    <property type="project" value="TreeGrafter"/>
</dbReference>
<organism evidence="6 7">
    <name type="scientific">Penicillium frequentans</name>
    <dbReference type="NCBI Taxonomy" id="3151616"/>
    <lineage>
        <taxon>Eukaryota</taxon>
        <taxon>Fungi</taxon>
        <taxon>Dikarya</taxon>
        <taxon>Ascomycota</taxon>
        <taxon>Pezizomycotina</taxon>
        <taxon>Eurotiomycetes</taxon>
        <taxon>Eurotiomycetidae</taxon>
        <taxon>Eurotiales</taxon>
        <taxon>Aspergillaceae</taxon>
        <taxon>Penicillium</taxon>
    </lineage>
</organism>
<keyword evidence="2" id="KW-0597">Phosphoprotein</keyword>
<dbReference type="Gene3D" id="3.40.50.12780">
    <property type="entry name" value="N-terminal domain of ligase-like"/>
    <property type="match status" value="1"/>
</dbReference>
<reference evidence="6 7" key="1">
    <citation type="journal article" date="2023" name="IMA Fungus">
        <title>Comparative genomic study of the Penicillium genus elucidates a diverse pangenome and 15 lateral gene transfer events.</title>
        <authorList>
            <person name="Petersen C."/>
            <person name="Sorensen T."/>
            <person name="Nielsen M.R."/>
            <person name="Sondergaard T.E."/>
            <person name="Sorensen J.L."/>
            <person name="Fitzpatrick D.A."/>
            <person name="Frisvad J.C."/>
            <person name="Nielsen K.L."/>
        </authorList>
    </citation>
    <scope>NUCLEOTIDE SEQUENCE [LARGE SCALE GENOMIC DNA]</scope>
    <source>
        <strain evidence="6 7">IBT 35679</strain>
    </source>
</reference>
<dbReference type="GO" id="GO:0005737">
    <property type="term" value="C:cytoplasm"/>
    <property type="evidence" value="ECO:0007669"/>
    <property type="project" value="TreeGrafter"/>
</dbReference>
<dbReference type="SUPFAM" id="SSF52777">
    <property type="entry name" value="CoA-dependent acyltransferases"/>
    <property type="match status" value="2"/>
</dbReference>
<dbReference type="InterPro" id="IPR001242">
    <property type="entry name" value="Condensation_dom"/>
</dbReference>
<dbReference type="Pfam" id="PF00501">
    <property type="entry name" value="AMP-binding"/>
    <property type="match status" value="1"/>
</dbReference>
<keyword evidence="7" id="KW-1185">Reference proteome</keyword>
<comment type="caution">
    <text evidence="6">The sequence shown here is derived from an EMBL/GenBank/DDBJ whole genome shotgun (WGS) entry which is preliminary data.</text>
</comment>
<dbReference type="PANTHER" id="PTHR45527">
    <property type="entry name" value="NONRIBOSOMAL PEPTIDE SYNTHETASE"/>
    <property type="match status" value="1"/>
</dbReference>
<dbReference type="InterPro" id="IPR045851">
    <property type="entry name" value="AMP-bd_C_sf"/>
</dbReference>
<evidence type="ECO:0000259" key="4">
    <source>
        <dbReference type="Pfam" id="PF00668"/>
    </source>
</evidence>
<name>A0AAD6CHZ7_9EURO</name>
<dbReference type="Pfam" id="PF13193">
    <property type="entry name" value="AMP-binding_C"/>
    <property type="match status" value="1"/>
</dbReference>
<evidence type="ECO:0000313" key="7">
    <source>
        <dbReference type="Proteomes" id="UP001220324"/>
    </source>
</evidence>
<dbReference type="Pfam" id="PF00668">
    <property type="entry name" value="Condensation"/>
    <property type="match status" value="1"/>
</dbReference>
<dbReference type="EMBL" id="JAQIZZ010000008">
    <property type="protein sequence ID" value="KAJ5523888.1"/>
    <property type="molecule type" value="Genomic_DNA"/>
</dbReference>
<protein>
    <submittedName>
        <fullName evidence="6">NRPS-like enzyme</fullName>
    </submittedName>
</protein>
<feature type="domain" description="AMP-binding enzyme C-terminal" evidence="5">
    <location>
        <begin position="696"/>
        <end position="774"/>
    </location>
</feature>
<dbReference type="InterPro" id="IPR023213">
    <property type="entry name" value="CAT-like_dom_sf"/>
</dbReference>
<dbReference type="PANTHER" id="PTHR45527:SF1">
    <property type="entry name" value="FATTY ACID SYNTHASE"/>
    <property type="match status" value="1"/>
</dbReference>
<keyword evidence="1" id="KW-0596">Phosphopantetheine</keyword>
<dbReference type="InterPro" id="IPR025110">
    <property type="entry name" value="AMP-bd_C"/>
</dbReference>
<dbReference type="GO" id="GO:0031177">
    <property type="term" value="F:phosphopantetheine binding"/>
    <property type="evidence" value="ECO:0007669"/>
    <property type="project" value="TreeGrafter"/>
</dbReference>
<dbReference type="InterPro" id="IPR042099">
    <property type="entry name" value="ANL_N_sf"/>
</dbReference>
<feature type="domain" description="Condensation" evidence="4">
    <location>
        <begin position="1020"/>
        <end position="1313"/>
    </location>
</feature>
<evidence type="ECO:0000256" key="2">
    <source>
        <dbReference type="ARBA" id="ARBA00022553"/>
    </source>
</evidence>